<gene>
    <name evidence="1" type="ORF">METZ01_LOCUS226817</name>
</gene>
<protein>
    <recommendedName>
        <fullName evidence="2">CDP-glycerol--glycerophosphate glycerophosphotransferase</fullName>
    </recommendedName>
</protein>
<proteinExistence type="predicted"/>
<evidence type="ECO:0000313" key="1">
    <source>
        <dbReference type="EMBL" id="SVB73963.1"/>
    </source>
</evidence>
<dbReference type="SUPFAM" id="SSF53756">
    <property type="entry name" value="UDP-Glycosyltransferase/glycogen phosphorylase"/>
    <property type="match status" value="1"/>
</dbReference>
<dbReference type="AlphaFoldDB" id="A0A382GH47"/>
<dbReference type="InterPro" id="IPR007554">
    <property type="entry name" value="Glycerophosphate_synth"/>
</dbReference>
<evidence type="ECO:0008006" key="2">
    <source>
        <dbReference type="Google" id="ProtNLM"/>
    </source>
</evidence>
<name>A0A382GH47_9ZZZZ</name>
<dbReference type="GO" id="GO:0047355">
    <property type="term" value="F:CDP-glycerol glycerophosphotransferase activity"/>
    <property type="evidence" value="ECO:0007669"/>
    <property type="project" value="InterPro"/>
</dbReference>
<dbReference type="GO" id="GO:0016020">
    <property type="term" value="C:membrane"/>
    <property type="evidence" value="ECO:0007669"/>
    <property type="project" value="InterPro"/>
</dbReference>
<reference evidence="1" key="1">
    <citation type="submission" date="2018-05" db="EMBL/GenBank/DDBJ databases">
        <authorList>
            <person name="Lanie J.A."/>
            <person name="Ng W.-L."/>
            <person name="Kazmierczak K.M."/>
            <person name="Andrzejewski T.M."/>
            <person name="Davidsen T.M."/>
            <person name="Wayne K.J."/>
            <person name="Tettelin H."/>
            <person name="Glass J.I."/>
            <person name="Rusch D."/>
            <person name="Podicherti R."/>
            <person name="Tsui H.-C.T."/>
            <person name="Winkler M.E."/>
        </authorList>
    </citation>
    <scope>NUCLEOTIDE SEQUENCE</scope>
</reference>
<dbReference type="EMBL" id="UINC01055276">
    <property type="protein sequence ID" value="SVB73963.1"/>
    <property type="molecule type" value="Genomic_DNA"/>
</dbReference>
<dbReference type="InterPro" id="IPR043148">
    <property type="entry name" value="TagF_C"/>
</dbReference>
<sequence>MKINFSLGKEWGELKKFEKLSDDERSIVFYAENRASMNHFRLLINHLTEIMNLTICYATSVKDDPIFSTANKNIHPFYVGDGTARTKFFLTLKAKILIMDMPDLETFHIKRSKMHNVHYIYIFHSMFSVHSYLRKGAIDNFDTIFCVGEHHEKEIRETERVYGLKQKNLLQYGFGRLDKLLKEREDLKGNKTDEKLIIIAPSYGEKNLLEICGEKLIEILLKENFKVLLRPHYRILDDSTKLINSIKGKFAKNENFIFEEGVIPSESFHNSKCLISDWSGISFEYAFVFEKPVIFIDVP</sequence>
<organism evidence="1">
    <name type="scientific">marine metagenome</name>
    <dbReference type="NCBI Taxonomy" id="408172"/>
    <lineage>
        <taxon>unclassified sequences</taxon>
        <taxon>metagenomes</taxon>
        <taxon>ecological metagenomes</taxon>
    </lineage>
</organism>
<dbReference type="Pfam" id="PF04464">
    <property type="entry name" value="Glyphos_transf"/>
    <property type="match status" value="1"/>
</dbReference>
<accession>A0A382GH47</accession>
<dbReference type="Gene3D" id="3.40.50.12580">
    <property type="match status" value="1"/>
</dbReference>
<feature type="non-terminal residue" evidence="1">
    <location>
        <position position="299"/>
    </location>
</feature>